<dbReference type="RefSeq" id="WP_135060784.1">
    <property type="nucleotide sequence ID" value="NZ_CP038254.1"/>
</dbReference>
<evidence type="ECO:0000256" key="1">
    <source>
        <dbReference type="SAM" id="Phobius"/>
    </source>
</evidence>
<dbReference type="AlphaFoldDB" id="A0AAX1EHN8"/>
<gene>
    <name evidence="2" type="ORF">E3983_09470</name>
</gene>
<keyword evidence="1" id="KW-1133">Transmembrane helix</keyword>
<dbReference type="Proteomes" id="UP000295517">
    <property type="component" value="Chromosome"/>
</dbReference>
<feature type="transmembrane region" description="Helical" evidence="1">
    <location>
        <begin position="6"/>
        <end position="26"/>
    </location>
</feature>
<evidence type="ECO:0000313" key="3">
    <source>
        <dbReference type="Proteomes" id="UP000295517"/>
    </source>
</evidence>
<proteinExistence type="predicted"/>
<organism evidence="2 3">
    <name type="scientific">Legionella israelensis</name>
    <dbReference type="NCBI Taxonomy" id="454"/>
    <lineage>
        <taxon>Bacteria</taxon>
        <taxon>Pseudomonadati</taxon>
        <taxon>Pseudomonadota</taxon>
        <taxon>Gammaproteobacteria</taxon>
        <taxon>Legionellales</taxon>
        <taxon>Legionellaceae</taxon>
        <taxon>Legionella</taxon>
    </lineage>
</organism>
<dbReference type="EMBL" id="CP038254">
    <property type="protein sequence ID" value="QBR84572.1"/>
    <property type="molecule type" value="Genomic_DNA"/>
</dbReference>
<protein>
    <submittedName>
        <fullName evidence="2">Uncharacterized protein</fullName>
    </submittedName>
</protein>
<name>A0AAX1EHN8_9GAMM</name>
<keyword evidence="1" id="KW-0472">Membrane</keyword>
<keyword evidence="1" id="KW-0812">Transmembrane</keyword>
<evidence type="ECO:0000313" key="2">
    <source>
        <dbReference type="EMBL" id="QBR84572.1"/>
    </source>
</evidence>
<sequence>MKNQDKGFVLFTTLTVITIMALLLLTRMHELLLFSKMSARQKLQHQDFYQLEYVARKLVKMDFTQIPKPCRCEMDKMNNVFALLKKKGKGCGLFEDTRQYYYFIEDLGEKNCLMIRYQGQKRSTHHFRYTVVYLKEHQFYSALQLRFIKPGQLASCQGKEKTVKEGISSWRYLTQASLGSLQKYNVDKNPLSLS</sequence>
<accession>A0AAX1EHN8</accession>
<reference evidence="2 3" key="1">
    <citation type="submission" date="2019-03" db="EMBL/GenBank/DDBJ databases">
        <title>Diverse conjugative elements silence natural transformation in Legionella species.</title>
        <authorList>
            <person name="Durieux I."/>
            <person name="Ginevra C."/>
            <person name="Attaiech L."/>
            <person name="Picq K."/>
            <person name="Juan P.A."/>
            <person name="Jarraud S."/>
            <person name="Charpentier X."/>
        </authorList>
    </citation>
    <scope>NUCLEOTIDE SEQUENCE [LARGE SCALE GENOMIC DNA]</scope>
    <source>
        <strain evidence="2 3">HL-0427-4011</strain>
    </source>
</reference>